<evidence type="ECO:0000256" key="4">
    <source>
        <dbReference type="ARBA" id="ARBA00022691"/>
    </source>
</evidence>
<dbReference type="Pfam" id="PF01739">
    <property type="entry name" value="CheR"/>
    <property type="match status" value="1"/>
</dbReference>
<dbReference type="InterPro" id="IPR026024">
    <property type="entry name" value="Chemotaxis_MeTrfase_CheR"/>
</dbReference>
<proteinExistence type="predicted"/>
<feature type="binding site" evidence="6">
    <location>
        <position position="148"/>
    </location>
    <ligand>
        <name>S-adenosyl-L-methionine</name>
        <dbReference type="ChEBI" id="CHEBI:59789"/>
    </ligand>
</feature>
<dbReference type="PANTHER" id="PTHR24422">
    <property type="entry name" value="CHEMOTAXIS PROTEIN METHYLTRANSFERASE"/>
    <property type="match status" value="1"/>
</dbReference>
<sequence>MVAFPIDKQVLSDRTFEAITALIYEAIGLSLNASKKSLVASRLGPRIQRLGLGGFDDYLALLRDEAEAAEFQMAVDLLTTNETYFFREPAHYQVLEQELASRSNKNAPLAVWSAASSFGDEAYSTAMLLADLQQAGRIGADWHILGTDISHRVLLAAKEAVYPEDRLRNVSPERLRRYCLRGEGPAQGQAMIQARLRERVRFGQLNLCKPFSGIGPFDVVFLRNVLIYFDAETKRQVVDRVVATLRPGGLFFLGTAEGRVPAEVPLTVIVPGAFRKPSKV</sequence>
<feature type="domain" description="CheR-type methyltransferase" evidence="7">
    <location>
        <begin position="4"/>
        <end position="257"/>
    </location>
</feature>
<feature type="binding site" evidence="6">
    <location>
        <begin position="223"/>
        <end position="224"/>
    </location>
    <ligand>
        <name>S-adenosyl-L-methionine</name>
        <dbReference type="ChEBI" id="CHEBI:59789"/>
    </ligand>
</feature>
<dbReference type="PANTHER" id="PTHR24422:SF26">
    <property type="entry name" value="CHEMOTAXIS PROTEIN METHYLTRANSFERASE"/>
    <property type="match status" value="1"/>
</dbReference>
<dbReference type="KEGG" id="lch:Lcho_0335"/>
<evidence type="ECO:0000256" key="1">
    <source>
        <dbReference type="ARBA" id="ARBA00001541"/>
    </source>
</evidence>
<evidence type="ECO:0000256" key="3">
    <source>
        <dbReference type="ARBA" id="ARBA00022679"/>
    </source>
</evidence>
<dbReference type="HOGENOM" id="CLU_025854_0_0_4"/>
<protein>
    <recommendedName>
        <fullName evidence="5">Chemotaxis protein methyltransferase</fullName>
        <ecNumber evidence="5">2.1.1.80</ecNumber>
    </recommendedName>
</protein>
<keyword evidence="2 5" id="KW-0489">Methyltransferase</keyword>
<dbReference type="RefSeq" id="WP_012345372.1">
    <property type="nucleotide sequence ID" value="NC_010524.1"/>
</dbReference>
<evidence type="ECO:0000313" key="8">
    <source>
        <dbReference type="EMBL" id="ACB32610.1"/>
    </source>
</evidence>
<evidence type="ECO:0000256" key="6">
    <source>
        <dbReference type="PIRSR" id="PIRSR000410-1"/>
    </source>
</evidence>
<dbReference type="InterPro" id="IPR036804">
    <property type="entry name" value="CheR_N_sf"/>
</dbReference>
<comment type="catalytic activity">
    <reaction evidence="1 5">
        <text>L-glutamyl-[protein] + S-adenosyl-L-methionine = [protein]-L-glutamate 5-O-methyl ester + S-adenosyl-L-homocysteine</text>
        <dbReference type="Rhea" id="RHEA:24452"/>
        <dbReference type="Rhea" id="RHEA-COMP:10208"/>
        <dbReference type="Rhea" id="RHEA-COMP:10311"/>
        <dbReference type="ChEBI" id="CHEBI:29973"/>
        <dbReference type="ChEBI" id="CHEBI:57856"/>
        <dbReference type="ChEBI" id="CHEBI:59789"/>
        <dbReference type="ChEBI" id="CHEBI:82795"/>
        <dbReference type="EC" id="2.1.1.80"/>
    </reaction>
</comment>
<keyword evidence="9" id="KW-1185">Reference proteome</keyword>
<dbReference type="PROSITE" id="PS50123">
    <property type="entry name" value="CHER"/>
    <property type="match status" value="1"/>
</dbReference>
<accession>B1XW83</accession>
<dbReference type="AlphaFoldDB" id="B1XW83"/>
<dbReference type="EC" id="2.1.1.80" evidence="5"/>
<evidence type="ECO:0000256" key="5">
    <source>
        <dbReference type="PIRNR" id="PIRNR000410"/>
    </source>
</evidence>
<dbReference type="Pfam" id="PF03705">
    <property type="entry name" value="CheR_N"/>
    <property type="match status" value="1"/>
</dbReference>
<keyword evidence="3 5" id="KW-0808">Transferase</keyword>
<dbReference type="SMART" id="SM00138">
    <property type="entry name" value="MeTrc"/>
    <property type="match status" value="1"/>
</dbReference>
<feature type="binding site" evidence="6">
    <location>
        <position position="83"/>
    </location>
    <ligand>
        <name>S-adenosyl-L-methionine</name>
        <dbReference type="ChEBI" id="CHEBI:59789"/>
    </ligand>
</feature>
<dbReference type="EMBL" id="CP001013">
    <property type="protein sequence ID" value="ACB32610.1"/>
    <property type="molecule type" value="Genomic_DNA"/>
</dbReference>
<dbReference type="SUPFAM" id="SSF53335">
    <property type="entry name" value="S-adenosyl-L-methionine-dependent methyltransferases"/>
    <property type="match status" value="1"/>
</dbReference>
<dbReference type="CDD" id="cd02440">
    <property type="entry name" value="AdoMet_MTases"/>
    <property type="match status" value="1"/>
</dbReference>
<evidence type="ECO:0000313" key="9">
    <source>
        <dbReference type="Proteomes" id="UP000001693"/>
    </source>
</evidence>
<dbReference type="InterPro" id="IPR022642">
    <property type="entry name" value="CheR_C"/>
</dbReference>
<dbReference type="InterPro" id="IPR022641">
    <property type="entry name" value="CheR_N"/>
</dbReference>
<dbReference type="GO" id="GO:0008983">
    <property type="term" value="F:protein-glutamate O-methyltransferase activity"/>
    <property type="evidence" value="ECO:0007669"/>
    <property type="project" value="UniProtKB-EC"/>
</dbReference>
<reference evidence="8 9" key="1">
    <citation type="submission" date="2008-03" db="EMBL/GenBank/DDBJ databases">
        <title>Complete sequence of Leptothrix cholodnii SP-6.</title>
        <authorList>
            <consortium name="US DOE Joint Genome Institute"/>
            <person name="Copeland A."/>
            <person name="Lucas S."/>
            <person name="Lapidus A."/>
            <person name="Glavina del Rio T."/>
            <person name="Dalin E."/>
            <person name="Tice H."/>
            <person name="Bruce D."/>
            <person name="Goodwin L."/>
            <person name="Pitluck S."/>
            <person name="Chertkov O."/>
            <person name="Brettin T."/>
            <person name="Detter J.C."/>
            <person name="Han C."/>
            <person name="Kuske C.R."/>
            <person name="Schmutz J."/>
            <person name="Larimer F."/>
            <person name="Land M."/>
            <person name="Hauser L."/>
            <person name="Kyrpides N."/>
            <person name="Lykidis A."/>
            <person name="Emerson D."/>
            <person name="Richardson P."/>
        </authorList>
    </citation>
    <scope>NUCLEOTIDE SEQUENCE [LARGE SCALE GENOMIC DNA]</scope>
    <source>
        <strain evidence="9">ATCC 51168 / LMG 8142 / SP-6</strain>
    </source>
</reference>
<organism evidence="8 9">
    <name type="scientific">Leptothrix cholodnii (strain ATCC 51168 / LMG 8142 / SP-6)</name>
    <name type="common">Leptothrix discophora (strain SP-6)</name>
    <dbReference type="NCBI Taxonomy" id="395495"/>
    <lineage>
        <taxon>Bacteria</taxon>
        <taxon>Pseudomonadati</taxon>
        <taxon>Pseudomonadota</taxon>
        <taxon>Betaproteobacteria</taxon>
        <taxon>Burkholderiales</taxon>
        <taxon>Sphaerotilaceae</taxon>
        <taxon>Leptothrix</taxon>
    </lineage>
</organism>
<evidence type="ECO:0000259" key="7">
    <source>
        <dbReference type="PROSITE" id="PS50123"/>
    </source>
</evidence>
<feature type="binding site" evidence="6">
    <location>
        <position position="81"/>
    </location>
    <ligand>
        <name>S-adenosyl-L-methionine</name>
        <dbReference type="ChEBI" id="CHEBI:59789"/>
    </ligand>
</feature>
<dbReference type="InterPro" id="IPR000780">
    <property type="entry name" value="CheR_MeTrfase"/>
</dbReference>
<name>B1XW83_LEPCP</name>
<dbReference type="InterPro" id="IPR050903">
    <property type="entry name" value="Bact_Chemotaxis_MeTrfase"/>
</dbReference>
<evidence type="ECO:0000256" key="2">
    <source>
        <dbReference type="ARBA" id="ARBA00022603"/>
    </source>
</evidence>
<dbReference type="GO" id="GO:0032259">
    <property type="term" value="P:methylation"/>
    <property type="evidence" value="ECO:0007669"/>
    <property type="project" value="UniProtKB-KW"/>
</dbReference>
<dbReference type="Proteomes" id="UP000001693">
    <property type="component" value="Chromosome"/>
</dbReference>
<dbReference type="PIRSF" id="PIRSF000410">
    <property type="entry name" value="CheR"/>
    <property type="match status" value="1"/>
</dbReference>
<dbReference type="Gene3D" id="1.10.155.10">
    <property type="entry name" value="Chemotaxis receptor methyltransferase CheR, N-terminal domain"/>
    <property type="match status" value="1"/>
</dbReference>
<keyword evidence="4 5" id="KW-0949">S-adenosyl-L-methionine</keyword>
<dbReference type="Gene3D" id="3.40.50.150">
    <property type="entry name" value="Vaccinia Virus protein VP39"/>
    <property type="match status" value="1"/>
</dbReference>
<dbReference type="PRINTS" id="PR00996">
    <property type="entry name" value="CHERMTFRASE"/>
</dbReference>
<dbReference type="SUPFAM" id="SSF47757">
    <property type="entry name" value="Chemotaxis receptor methyltransferase CheR, N-terminal domain"/>
    <property type="match status" value="1"/>
</dbReference>
<dbReference type="InterPro" id="IPR029063">
    <property type="entry name" value="SAM-dependent_MTases_sf"/>
</dbReference>
<feature type="binding site" evidence="6">
    <location>
        <position position="87"/>
    </location>
    <ligand>
        <name>S-adenosyl-L-methionine</name>
        <dbReference type="ChEBI" id="CHEBI:59789"/>
    </ligand>
</feature>
<dbReference type="OrthoDB" id="9816309at2"/>
<feature type="binding site" evidence="6">
    <location>
        <begin position="206"/>
        <end position="207"/>
    </location>
    <ligand>
        <name>S-adenosyl-L-methionine</name>
        <dbReference type="ChEBI" id="CHEBI:59789"/>
    </ligand>
</feature>
<dbReference type="STRING" id="395495.Lcho_0335"/>
<dbReference type="eggNOG" id="COG1352">
    <property type="taxonomic scope" value="Bacteria"/>
</dbReference>
<comment type="function">
    <text evidence="5">Methylation of the membrane-bound methyl-accepting chemotaxis proteins (MCP) to form gamma-glutamyl methyl ester residues in MCP.</text>
</comment>
<gene>
    <name evidence="8" type="ordered locus">Lcho_0335</name>
</gene>
<feature type="binding site" evidence="6">
    <location>
        <position position="121"/>
    </location>
    <ligand>
        <name>S-adenosyl-L-methionine</name>
        <dbReference type="ChEBI" id="CHEBI:59789"/>
    </ligand>
</feature>